<evidence type="ECO:0000256" key="1">
    <source>
        <dbReference type="SAM" id="MobiDB-lite"/>
    </source>
</evidence>
<accession>A0A9D9I8P0</accession>
<reference evidence="2" key="1">
    <citation type="submission" date="2020-10" db="EMBL/GenBank/DDBJ databases">
        <authorList>
            <person name="Gilroy R."/>
        </authorList>
    </citation>
    <scope>NUCLEOTIDE SEQUENCE</scope>
    <source>
        <strain evidence="2">B1-15692</strain>
    </source>
</reference>
<dbReference type="InterPro" id="IPR032293">
    <property type="entry name" value="DUF4840"/>
</dbReference>
<dbReference type="AlphaFoldDB" id="A0A9D9I8P0"/>
<organism evidence="2 3">
    <name type="scientific">Candidatus Cryptobacteroides faecipullorum</name>
    <dbReference type="NCBI Taxonomy" id="2840764"/>
    <lineage>
        <taxon>Bacteria</taxon>
        <taxon>Pseudomonadati</taxon>
        <taxon>Bacteroidota</taxon>
        <taxon>Bacteroidia</taxon>
        <taxon>Bacteroidales</taxon>
        <taxon>Candidatus Cryptobacteroides</taxon>
    </lineage>
</organism>
<comment type="caution">
    <text evidence="2">The sequence shown here is derived from an EMBL/GenBank/DDBJ whole genome shotgun (WGS) entry which is preliminary data.</text>
</comment>
<gene>
    <name evidence="2" type="ORF">IAB99_05500</name>
</gene>
<dbReference type="EMBL" id="JADIMH010000031">
    <property type="protein sequence ID" value="MBO8467203.1"/>
    <property type="molecule type" value="Genomic_DNA"/>
</dbReference>
<dbReference type="Proteomes" id="UP000823660">
    <property type="component" value="Unassembled WGS sequence"/>
</dbReference>
<feature type="region of interest" description="Disordered" evidence="1">
    <location>
        <begin position="1"/>
        <end position="20"/>
    </location>
</feature>
<sequence>MNVLEAAPTADSEEETPSGTEITAKVTADAIQFTDFPVRDLIIKVIGSEEGVDQIMESLGKVDYSIPYTAEINEDKTSVGLFLAPEPLELTLATGTTADGSGNTEGLTIEVEITSEGADCIYDIESKNLTFKLSAAGVKVEEIDLPDFTPFSLEFDLTKKQ</sequence>
<proteinExistence type="predicted"/>
<dbReference type="Pfam" id="PF16128">
    <property type="entry name" value="DUF4840"/>
    <property type="match status" value="1"/>
</dbReference>
<name>A0A9D9I8P0_9BACT</name>
<reference evidence="2" key="2">
    <citation type="journal article" date="2021" name="PeerJ">
        <title>Extensive microbial diversity within the chicken gut microbiome revealed by metagenomics and culture.</title>
        <authorList>
            <person name="Gilroy R."/>
            <person name="Ravi A."/>
            <person name="Getino M."/>
            <person name="Pursley I."/>
            <person name="Horton D.L."/>
            <person name="Alikhan N.F."/>
            <person name="Baker D."/>
            <person name="Gharbi K."/>
            <person name="Hall N."/>
            <person name="Watson M."/>
            <person name="Adriaenssens E.M."/>
            <person name="Foster-Nyarko E."/>
            <person name="Jarju S."/>
            <person name="Secka A."/>
            <person name="Antonio M."/>
            <person name="Oren A."/>
            <person name="Chaudhuri R.R."/>
            <person name="La Ragione R."/>
            <person name="Hildebrand F."/>
            <person name="Pallen M.J."/>
        </authorList>
    </citation>
    <scope>NUCLEOTIDE SEQUENCE</scope>
    <source>
        <strain evidence="2">B1-15692</strain>
    </source>
</reference>
<evidence type="ECO:0000313" key="2">
    <source>
        <dbReference type="EMBL" id="MBO8467203.1"/>
    </source>
</evidence>
<evidence type="ECO:0000313" key="3">
    <source>
        <dbReference type="Proteomes" id="UP000823660"/>
    </source>
</evidence>
<protein>
    <submittedName>
        <fullName evidence="2">DUF4840 domain-containing protein</fullName>
    </submittedName>
</protein>